<keyword evidence="3" id="KW-1185">Reference proteome</keyword>
<feature type="chain" id="PRO_5012251902" evidence="1">
    <location>
        <begin position="21"/>
        <end position="158"/>
    </location>
</feature>
<protein>
    <submittedName>
        <fullName evidence="2">Uncharacterized protein</fullName>
    </submittedName>
</protein>
<reference evidence="2 3" key="1">
    <citation type="submission" date="2016-11" db="EMBL/GenBank/DDBJ databases">
        <authorList>
            <person name="Jaros S."/>
            <person name="Januszkiewicz K."/>
            <person name="Wedrychowicz H."/>
        </authorList>
    </citation>
    <scope>NUCLEOTIDE SEQUENCE [LARGE SCALE GENOMIC DNA]</scope>
    <source>
        <strain evidence="2 3">DSM 27063</strain>
    </source>
</reference>
<proteinExistence type="predicted"/>
<evidence type="ECO:0000256" key="1">
    <source>
        <dbReference type="SAM" id="SignalP"/>
    </source>
</evidence>
<evidence type="ECO:0000313" key="3">
    <source>
        <dbReference type="Proteomes" id="UP000184050"/>
    </source>
</evidence>
<name>A0A1M6E9W6_9BACT</name>
<dbReference type="AlphaFoldDB" id="A0A1M6E9W6"/>
<dbReference type="PROSITE" id="PS51257">
    <property type="entry name" value="PROKAR_LIPOPROTEIN"/>
    <property type="match status" value="1"/>
</dbReference>
<dbReference type="EMBL" id="FQZE01000006">
    <property type="protein sequence ID" value="SHI82159.1"/>
    <property type="molecule type" value="Genomic_DNA"/>
</dbReference>
<dbReference type="OrthoDB" id="1448031at2"/>
<feature type="signal peptide" evidence="1">
    <location>
        <begin position="1"/>
        <end position="20"/>
    </location>
</feature>
<sequence length="158" mass="18085">MKTKKIELLASFLLLLPICAALLMSGCEKEEDEELTEIELLKFSDFGCENYTWNFKPGYSNNYYIINSQQKLSVYINSDCMPQIDFNEYVVIIGSKSFTTGVSLFEEKVEENNKKIVYTITFLTDLTTVASGAKYHTVIKKPSNKKEIKVVEIVKDHI</sequence>
<keyword evidence="1" id="KW-0732">Signal</keyword>
<organism evidence="2 3">
    <name type="scientific">Tangfeifania diversioriginum</name>
    <dbReference type="NCBI Taxonomy" id="1168035"/>
    <lineage>
        <taxon>Bacteria</taxon>
        <taxon>Pseudomonadati</taxon>
        <taxon>Bacteroidota</taxon>
        <taxon>Bacteroidia</taxon>
        <taxon>Marinilabiliales</taxon>
        <taxon>Prolixibacteraceae</taxon>
        <taxon>Tangfeifania</taxon>
    </lineage>
</organism>
<dbReference type="RefSeq" id="WP_073166991.1">
    <property type="nucleotide sequence ID" value="NZ_FQZE01000006.1"/>
</dbReference>
<accession>A0A1M6E9W6</accession>
<gene>
    <name evidence="2" type="ORF">SAMN05444280_106116</name>
</gene>
<evidence type="ECO:0000313" key="2">
    <source>
        <dbReference type="EMBL" id="SHI82159.1"/>
    </source>
</evidence>
<dbReference type="Proteomes" id="UP000184050">
    <property type="component" value="Unassembled WGS sequence"/>
</dbReference>